<dbReference type="EMBL" id="FPIZ01000004">
    <property type="protein sequence ID" value="SFW42288.1"/>
    <property type="molecule type" value="Genomic_DNA"/>
</dbReference>
<protein>
    <submittedName>
        <fullName evidence="5">AraC-type DNA-binding protein</fullName>
    </submittedName>
    <submittedName>
        <fullName evidence="6">Helix-turn-helix domain-containing protein</fullName>
    </submittedName>
</protein>
<feature type="domain" description="HTH araC/xylS-type" evidence="4">
    <location>
        <begin position="206"/>
        <end position="304"/>
    </location>
</feature>
<keyword evidence="3" id="KW-0804">Transcription</keyword>
<name>A0A1K1P3E2_9BACT</name>
<evidence type="ECO:0000313" key="5">
    <source>
        <dbReference type="EMBL" id="SFW42288.1"/>
    </source>
</evidence>
<dbReference type="Gene3D" id="1.10.10.60">
    <property type="entry name" value="Homeodomain-like"/>
    <property type="match status" value="1"/>
</dbReference>
<dbReference type="SUPFAM" id="SSF46689">
    <property type="entry name" value="Homeodomain-like"/>
    <property type="match status" value="1"/>
</dbReference>
<dbReference type="GO" id="GO:0043565">
    <property type="term" value="F:sequence-specific DNA binding"/>
    <property type="evidence" value="ECO:0007669"/>
    <property type="project" value="InterPro"/>
</dbReference>
<evidence type="ECO:0000313" key="8">
    <source>
        <dbReference type="Proteomes" id="UP001326715"/>
    </source>
</evidence>
<dbReference type="EMBL" id="CP140154">
    <property type="protein sequence ID" value="WQG87417.1"/>
    <property type="molecule type" value="Genomic_DNA"/>
</dbReference>
<accession>A0A1K1P3E2</accession>
<dbReference type="AlphaFoldDB" id="A0A1K1P3E2"/>
<reference evidence="5 7" key="1">
    <citation type="submission" date="2016-11" db="EMBL/GenBank/DDBJ databases">
        <authorList>
            <person name="Jaros S."/>
            <person name="Januszkiewicz K."/>
            <person name="Wedrychowicz H."/>
        </authorList>
    </citation>
    <scope>NUCLEOTIDE SEQUENCE [LARGE SCALE GENOMIC DNA]</scope>
    <source>
        <strain evidence="5 7">DSM 784</strain>
    </source>
</reference>
<keyword evidence="8" id="KW-1185">Reference proteome</keyword>
<keyword evidence="2 5" id="KW-0238">DNA-binding</keyword>
<dbReference type="Proteomes" id="UP000183788">
    <property type="component" value="Unassembled WGS sequence"/>
</dbReference>
<dbReference type="InterPro" id="IPR018060">
    <property type="entry name" value="HTH_AraC"/>
</dbReference>
<dbReference type="GO" id="GO:0003700">
    <property type="term" value="F:DNA-binding transcription factor activity"/>
    <property type="evidence" value="ECO:0007669"/>
    <property type="project" value="InterPro"/>
</dbReference>
<dbReference type="OrthoDB" id="1007667at2"/>
<dbReference type="RefSeq" id="WP_072358976.1">
    <property type="nucleotide sequence ID" value="NZ_CP139972.1"/>
</dbReference>
<evidence type="ECO:0000313" key="6">
    <source>
        <dbReference type="EMBL" id="WQG87417.1"/>
    </source>
</evidence>
<organism evidence="5 7">
    <name type="scientific">Chitinophaga sancti</name>
    <dbReference type="NCBI Taxonomy" id="1004"/>
    <lineage>
        <taxon>Bacteria</taxon>
        <taxon>Pseudomonadati</taxon>
        <taxon>Bacteroidota</taxon>
        <taxon>Chitinophagia</taxon>
        <taxon>Chitinophagales</taxon>
        <taxon>Chitinophagaceae</taxon>
        <taxon>Chitinophaga</taxon>
    </lineage>
</organism>
<reference evidence="6 8" key="2">
    <citation type="submission" date="2023-11" db="EMBL/GenBank/DDBJ databases">
        <title>MicrobeMod: A computational toolkit for identifying prokaryotic methylation and restriction-modification with nanopore sequencing.</title>
        <authorList>
            <person name="Crits-Christoph A."/>
            <person name="Kang S.C."/>
            <person name="Lee H."/>
            <person name="Ostrov N."/>
        </authorList>
    </citation>
    <scope>NUCLEOTIDE SEQUENCE [LARGE SCALE GENOMIC DNA]</scope>
    <source>
        <strain evidence="6 8">ATCC 23090</strain>
    </source>
</reference>
<dbReference type="Pfam" id="PF12833">
    <property type="entry name" value="HTH_18"/>
    <property type="match status" value="1"/>
</dbReference>
<sequence>MPSSNSLPTHHLDPFHKERHRTSTNAIFGYNNLPVQHQIQGFELYSSEGMIPDYGPAKSTFYRVGITLKGTIHMQLGLEHFDIAPLSLTFSIPGQVHSKSNASPDIFGYYILFSPTFLEGLLNHLNMSAEFPFYDYCGSQLLQCNEQEINEIVSFIEKIDGELQSDNTGKVTAIKMYLYLLLLTAKRSYERQLPLNNVSPTTHMVTQFHKLVSQHFLQFRQVSDYARMLNVTPNHLNRVVKNTTNRTASDAIQEMLVQEAKVLLQNTALSISEISYQLDFSEPAAFNHFFRKLTGGTPLGYRSMS</sequence>
<evidence type="ECO:0000256" key="3">
    <source>
        <dbReference type="ARBA" id="ARBA00023163"/>
    </source>
</evidence>
<dbReference type="PANTHER" id="PTHR43280">
    <property type="entry name" value="ARAC-FAMILY TRANSCRIPTIONAL REGULATOR"/>
    <property type="match status" value="1"/>
</dbReference>
<dbReference type="PROSITE" id="PS01124">
    <property type="entry name" value="HTH_ARAC_FAMILY_2"/>
    <property type="match status" value="1"/>
</dbReference>
<evidence type="ECO:0000313" key="7">
    <source>
        <dbReference type="Proteomes" id="UP000183788"/>
    </source>
</evidence>
<dbReference type="InterPro" id="IPR009057">
    <property type="entry name" value="Homeodomain-like_sf"/>
</dbReference>
<dbReference type="STRING" id="1004.SAMN05661012_01759"/>
<keyword evidence="1" id="KW-0805">Transcription regulation</keyword>
<evidence type="ECO:0000256" key="2">
    <source>
        <dbReference type="ARBA" id="ARBA00023125"/>
    </source>
</evidence>
<evidence type="ECO:0000259" key="4">
    <source>
        <dbReference type="PROSITE" id="PS01124"/>
    </source>
</evidence>
<dbReference type="SUPFAM" id="SSF51215">
    <property type="entry name" value="Regulatory protein AraC"/>
    <property type="match status" value="1"/>
</dbReference>
<dbReference type="PANTHER" id="PTHR43280:SF32">
    <property type="entry name" value="TRANSCRIPTIONAL REGULATORY PROTEIN"/>
    <property type="match status" value="1"/>
</dbReference>
<gene>
    <name evidence="5" type="ORF">SAMN05661012_01759</name>
    <name evidence="6" type="ORF">SR876_21055</name>
</gene>
<dbReference type="SMART" id="SM00342">
    <property type="entry name" value="HTH_ARAC"/>
    <property type="match status" value="1"/>
</dbReference>
<dbReference type="Proteomes" id="UP001326715">
    <property type="component" value="Chromosome"/>
</dbReference>
<proteinExistence type="predicted"/>
<evidence type="ECO:0000256" key="1">
    <source>
        <dbReference type="ARBA" id="ARBA00023015"/>
    </source>
</evidence>
<dbReference type="InterPro" id="IPR037923">
    <property type="entry name" value="HTH-like"/>
</dbReference>